<dbReference type="AlphaFoldDB" id="A0AA41XJW6"/>
<name>A0AA41XJW6_9MICO</name>
<dbReference type="InterPro" id="IPR051010">
    <property type="entry name" value="BCAA_transport"/>
</dbReference>
<dbReference type="Proteomes" id="UP001165587">
    <property type="component" value="Unassembled WGS sequence"/>
</dbReference>
<comment type="caution">
    <text evidence="5">The sequence shown here is derived from an EMBL/GenBank/DDBJ whole genome shotgun (WGS) entry which is preliminary data.</text>
</comment>
<dbReference type="SUPFAM" id="SSF53822">
    <property type="entry name" value="Periplasmic binding protein-like I"/>
    <property type="match status" value="1"/>
</dbReference>
<gene>
    <name evidence="5" type="ORF">N1028_18790</name>
</gene>
<evidence type="ECO:0000256" key="2">
    <source>
        <dbReference type="ARBA" id="ARBA00022729"/>
    </source>
</evidence>
<dbReference type="Gene3D" id="3.40.50.2300">
    <property type="match status" value="2"/>
</dbReference>
<evidence type="ECO:0000259" key="4">
    <source>
        <dbReference type="Pfam" id="PF13458"/>
    </source>
</evidence>
<dbReference type="PANTHER" id="PTHR30483:SF6">
    <property type="entry name" value="PERIPLASMIC BINDING PROTEIN OF ABC TRANSPORTER FOR NATURAL AMINO ACIDS"/>
    <property type="match status" value="1"/>
</dbReference>
<dbReference type="Pfam" id="PF13458">
    <property type="entry name" value="Peripla_BP_6"/>
    <property type="match status" value="1"/>
</dbReference>
<dbReference type="RefSeq" id="WP_259531051.1">
    <property type="nucleotide sequence ID" value="NZ_JANLCK010000017.1"/>
</dbReference>
<feature type="chain" id="PRO_5041397749" evidence="3">
    <location>
        <begin position="31"/>
        <end position="436"/>
    </location>
</feature>
<feature type="signal peptide" evidence="3">
    <location>
        <begin position="1"/>
        <end position="30"/>
    </location>
</feature>
<evidence type="ECO:0000313" key="6">
    <source>
        <dbReference type="Proteomes" id="UP001165587"/>
    </source>
</evidence>
<dbReference type="InterPro" id="IPR028081">
    <property type="entry name" value="Leu-bd"/>
</dbReference>
<dbReference type="PANTHER" id="PTHR30483">
    <property type="entry name" value="LEUCINE-SPECIFIC-BINDING PROTEIN"/>
    <property type="match status" value="1"/>
</dbReference>
<evidence type="ECO:0000256" key="3">
    <source>
        <dbReference type="SAM" id="SignalP"/>
    </source>
</evidence>
<evidence type="ECO:0000313" key="5">
    <source>
        <dbReference type="EMBL" id="MCS5727950.1"/>
    </source>
</evidence>
<reference evidence="5" key="1">
    <citation type="submission" date="2022-08" db="EMBL/GenBank/DDBJ databases">
        <authorList>
            <person name="Deng Y."/>
            <person name="Han X.-F."/>
            <person name="Zhang Y.-Q."/>
        </authorList>
    </citation>
    <scope>NUCLEOTIDE SEQUENCE</scope>
    <source>
        <strain evidence="5">CPCC 203407</strain>
    </source>
</reference>
<keyword evidence="6" id="KW-1185">Reference proteome</keyword>
<dbReference type="InterPro" id="IPR028082">
    <property type="entry name" value="Peripla_BP_I"/>
</dbReference>
<proteinExistence type="inferred from homology"/>
<sequence length="436" mass="45367">MTVSTFISRARRLTAAAAVAALAVGLASCASSDAGTAAACDGDTAINGIFGEGGEAGGQGVTVKVGMLLAMTGSGSSYGEVMSHGAELAAKQILAACGPDFEIAIGDHESGSVPAAVAAARKLISQDGINVLQTSFGGVSEAIIPLVQQNKILTLQGGGTSPGQIGKDYLWNTRQLFADPSIPGGLAWVAQTYPEATKMAVVGTLENGINAQTKLIPEIWPEVAPGGTVVLNEQHEVGLTDFGQIIAKIQSAEPDVIWIFEQGGDNATFMKALRRAGVTAPVVSSETGGEEVCKLAPEEFDTVIALGENYDVANPNPFNEQFVTEYKDAYGKNPDIFAANYYEEMFVFWELVNRVIADGGDPTSGEQLQAALAADPTFQSVYGGSADEVGTMSIDEETHLPVKPMGAYTIKDCQLTQVATITEVDEGADPFSGVSK</sequence>
<keyword evidence="2 3" id="KW-0732">Signal</keyword>
<comment type="similarity">
    <text evidence="1">Belongs to the leucine-binding protein family.</text>
</comment>
<evidence type="ECO:0000256" key="1">
    <source>
        <dbReference type="ARBA" id="ARBA00010062"/>
    </source>
</evidence>
<organism evidence="5 6">
    <name type="scientific">Herbiconiux oxytropis</name>
    <dbReference type="NCBI Taxonomy" id="2970915"/>
    <lineage>
        <taxon>Bacteria</taxon>
        <taxon>Bacillati</taxon>
        <taxon>Actinomycetota</taxon>
        <taxon>Actinomycetes</taxon>
        <taxon>Micrococcales</taxon>
        <taxon>Microbacteriaceae</taxon>
        <taxon>Herbiconiux</taxon>
    </lineage>
</organism>
<protein>
    <submittedName>
        <fullName evidence="5">ABC transporter substrate-binding protein</fullName>
    </submittedName>
</protein>
<accession>A0AA41XJW6</accession>
<dbReference type="EMBL" id="JANLCK010000017">
    <property type="protein sequence ID" value="MCS5727950.1"/>
    <property type="molecule type" value="Genomic_DNA"/>
</dbReference>
<feature type="domain" description="Leucine-binding protein" evidence="4">
    <location>
        <begin position="62"/>
        <end position="411"/>
    </location>
</feature>